<accession>F3Z067</accession>
<dbReference type="EMBL" id="CP003221">
    <property type="protein sequence ID" value="EGJ49769.1"/>
    <property type="molecule type" value="Genomic_DNA"/>
</dbReference>
<dbReference type="Proteomes" id="UP000007844">
    <property type="component" value="Chromosome"/>
</dbReference>
<dbReference type="RefSeq" id="WP_014259557.1">
    <property type="nucleotide sequence ID" value="NC_016629.1"/>
</dbReference>
<feature type="region of interest" description="Disordered" evidence="1">
    <location>
        <begin position="131"/>
        <end position="153"/>
    </location>
</feature>
<name>F3Z067_DESAF</name>
<reference evidence="2 3" key="1">
    <citation type="journal article" date="2011" name="J. Bacteriol.">
        <title>Genome sequence of the mercury-methylating and pleomorphic Desulfovibrio africanus Strain Walvis Bay.</title>
        <authorList>
            <person name="Brown S.D."/>
            <person name="Wall J.D."/>
            <person name="Kucken A.M."/>
            <person name="Gilmour C.C."/>
            <person name="Podar M."/>
            <person name="Brandt C.C."/>
            <person name="Teshima H."/>
            <person name="Detter J.C."/>
            <person name="Han C.S."/>
            <person name="Land M.L."/>
            <person name="Lucas S."/>
            <person name="Han J."/>
            <person name="Pennacchio L."/>
            <person name="Nolan M."/>
            <person name="Pitluck S."/>
            <person name="Woyke T."/>
            <person name="Goodwin L."/>
            <person name="Palumbo A.V."/>
            <person name="Elias D.A."/>
        </authorList>
    </citation>
    <scope>NUCLEOTIDE SEQUENCE [LARGE SCALE GENOMIC DNA]</scope>
    <source>
        <strain evidence="2 3">Walvis Bay</strain>
    </source>
</reference>
<sequence>MEFFYHADARTDPEALRRILSLDNLPEVCAAVDDIGEAEELGRVVFFYHWGRFHIRREEILGGVRFWVPDCPNALAWTVTTGLPPCPERVVIHGTINRTEHDQEFIEACHALLEETKRGLERALGVEVKEDGGKEPSDCGLGVGGIGDLRKKK</sequence>
<evidence type="ECO:0000313" key="2">
    <source>
        <dbReference type="EMBL" id="EGJ49769.1"/>
    </source>
</evidence>
<dbReference type="KEGG" id="daf:Desaf_1432"/>
<dbReference type="HOGENOM" id="CLU_2001117_0_0_7"/>
<dbReference type="STRING" id="690850.Desaf_1432"/>
<proteinExistence type="predicted"/>
<dbReference type="AlphaFoldDB" id="F3Z067"/>
<evidence type="ECO:0000256" key="1">
    <source>
        <dbReference type="SAM" id="MobiDB-lite"/>
    </source>
</evidence>
<protein>
    <submittedName>
        <fullName evidence="2">Uncharacterized protein</fullName>
    </submittedName>
</protein>
<dbReference type="eggNOG" id="ENOG5033355">
    <property type="taxonomic scope" value="Bacteria"/>
</dbReference>
<keyword evidence="3" id="KW-1185">Reference proteome</keyword>
<evidence type="ECO:0000313" key="3">
    <source>
        <dbReference type="Proteomes" id="UP000007844"/>
    </source>
</evidence>
<organism evidence="2 3">
    <name type="scientific">Desulfocurvibacter africanus subsp. africanus str. Walvis Bay</name>
    <dbReference type="NCBI Taxonomy" id="690850"/>
    <lineage>
        <taxon>Bacteria</taxon>
        <taxon>Pseudomonadati</taxon>
        <taxon>Thermodesulfobacteriota</taxon>
        <taxon>Desulfovibrionia</taxon>
        <taxon>Desulfovibrionales</taxon>
        <taxon>Desulfovibrionaceae</taxon>
        <taxon>Desulfocurvibacter</taxon>
    </lineage>
</organism>
<gene>
    <name evidence="2" type="ORF">Desaf_1432</name>
</gene>